<comment type="caution">
    <text evidence="9">The sequence shown here is derived from an EMBL/GenBank/DDBJ whole genome shotgun (WGS) entry which is preliminary data.</text>
</comment>
<keyword evidence="6" id="KW-0046">Antibiotic resistance</keyword>
<gene>
    <name evidence="9" type="ORF">GCM10011575_36740</name>
</gene>
<evidence type="ECO:0000313" key="10">
    <source>
        <dbReference type="Proteomes" id="UP000613840"/>
    </source>
</evidence>
<accession>A0A917SEP6</accession>
<sequence>MTEATPQHPDELVEAAPPAAEPTRQQPTPMIIAEGLDLGTGELRVLAGLDFEVGADRLAVIIGPAGTGKSALLAAIVGRFTGVRGRIEVAGLDADRQSRQLRKITTVARLGSFVDLEPKHSITDALAERAAIEGIRLRQAERVYDELADLLDLDLDPGQLIDDLDGYQRAALTVILAMLRPSSVLVLDDAHRDLTIDDQHRLLGRLVDLAGRTATTIVVSTVEPTTIPYEAVRIDLPELGKTRTHPSR</sequence>
<keyword evidence="5" id="KW-0067">ATP-binding</keyword>
<evidence type="ECO:0000256" key="1">
    <source>
        <dbReference type="ARBA" id="ARBA00004202"/>
    </source>
</evidence>
<evidence type="ECO:0000256" key="2">
    <source>
        <dbReference type="ARBA" id="ARBA00005417"/>
    </source>
</evidence>
<evidence type="ECO:0000256" key="7">
    <source>
        <dbReference type="SAM" id="MobiDB-lite"/>
    </source>
</evidence>
<evidence type="ECO:0000256" key="5">
    <source>
        <dbReference type="ARBA" id="ARBA00022840"/>
    </source>
</evidence>
<protein>
    <recommendedName>
        <fullName evidence="8">ABC transporter domain-containing protein</fullName>
    </recommendedName>
</protein>
<dbReference type="PROSITE" id="PS50893">
    <property type="entry name" value="ABC_TRANSPORTER_2"/>
    <property type="match status" value="1"/>
</dbReference>
<dbReference type="EMBL" id="BMMZ01000010">
    <property type="protein sequence ID" value="GGL75228.1"/>
    <property type="molecule type" value="Genomic_DNA"/>
</dbReference>
<evidence type="ECO:0000256" key="6">
    <source>
        <dbReference type="ARBA" id="ARBA00023251"/>
    </source>
</evidence>
<dbReference type="Pfam" id="PF00005">
    <property type="entry name" value="ABC_tran"/>
    <property type="match status" value="1"/>
</dbReference>
<dbReference type="GO" id="GO:0016887">
    <property type="term" value="F:ATP hydrolysis activity"/>
    <property type="evidence" value="ECO:0007669"/>
    <property type="project" value="InterPro"/>
</dbReference>
<dbReference type="GO" id="GO:0046677">
    <property type="term" value="P:response to antibiotic"/>
    <property type="evidence" value="ECO:0007669"/>
    <property type="project" value="UniProtKB-KW"/>
</dbReference>
<dbReference type="InterPro" id="IPR003593">
    <property type="entry name" value="AAA+_ATPase"/>
</dbReference>
<feature type="region of interest" description="Disordered" evidence="7">
    <location>
        <begin position="1"/>
        <end position="26"/>
    </location>
</feature>
<comment type="similarity">
    <text evidence="2">Belongs to the ABC transporter superfamily.</text>
</comment>
<keyword evidence="10" id="KW-1185">Reference proteome</keyword>
<keyword evidence="4" id="KW-0547">Nucleotide-binding</keyword>
<evidence type="ECO:0000313" key="9">
    <source>
        <dbReference type="EMBL" id="GGL75228.1"/>
    </source>
</evidence>
<organism evidence="9 10">
    <name type="scientific">Microlunatus endophyticus</name>
    <dbReference type="NCBI Taxonomy" id="1716077"/>
    <lineage>
        <taxon>Bacteria</taxon>
        <taxon>Bacillati</taxon>
        <taxon>Actinomycetota</taxon>
        <taxon>Actinomycetes</taxon>
        <taxon>Propionibacteriales</taxon>
        <taxon>Propionibacteriaceae</taxon>
        <taxon>Microlunatus</taxon>
    </lineage>
</organism>
<dbReference type="GO" id="GO:0005886">
    <property type="term" value="C:plasma membrane"/>
    <property type="evidence" value="ECO:0007669"/>
    <property type="project" value="UniProtKB-SubCell"/>
</dbReference>
<comment type="subcellular location">
    <subcellularLocation>
        <location evidence="1">Cell membrane</location>
        <topology evidence="1">Peripheral membrane protein</topology>
    </subcellularLocation>
</comment>
<dbReference type="InterPro" id="IPR050763">
    <property type="entry name" value="ABC_transporter_ATP-binding"/>
</dbReference>
<dbReference type="PANTHER" id="PTHR42711">
    <property type="entry name" value="ABC TRANSPORTER ATP-BINDING PROTEIN"/>
    <property type="match status" value="1"/>
</dbReference>
<dbReference type="PANTHER" id="PTHR42711:SF5">
    <property type="entry name" value="ABC TRANSPORTER ATP-BINDING PROTEIN NATA"/>
    <property type="match status" value="1"/>
</dbReference>
<evidence type="ECO:0000259" key="8">
    <source>
        <dbReference type="PROSITE" id="PS50893"/>
    </source>
</evidence>
<dbReference type="SMART" id="SM00382">
    <property type="entry name" value="AAA"/>
    <property type="match status" value="1"/>
</dbReference>
<keyword evidence="3" id="KW-0813">Transport</keyword>
<proteinExistence type="inferred from homology"/>
<reference evidence="9" key="2">
    <citation type="submission" date="2020-09" db="EMBL/GenBank/DDBJ databases">
        <authorList>
            <person name="Sun Q."/>
            <person name="Zhou Y."/>
        </authorList>
    </citation>
    <scope>NUCLEOTIDE SEQUENCE</scope>
    <source>
        <strain evidence="9">CGMCC 4.7306</strain>
    </source>
</reference>
<dbReference type="GO" id="GO:0005524">
    <property type="term" value="F:ATP binding"/>
    <property type="evidence" value="ECO:0007669"/>
    <property type="project" value="UniProtKB-KW"/>
</dbReference>
<dbReference type="Gene3D" id="3.40.50.300">
    <property type="entry name" value="P-loop containing nucleotide triphosphate hydrolases"/>
    <property type="match status" value="1"/>
</dbReference>
<dbReference type="AlphaFoldDB" id="A0A917SEP6"/>
<feature type="domain" description="ABC transporter" evidence="8">
    <location>
        <begin position="31"/>
        <end position="248"/>
    </location>
</feature>
<dbReference type="RefSeq" id="WP_188896833.1">
    <property type="nucleotide sequence ID" value="NZ_BMMZ01000010.1"/>
</dbReference>
<dbReference type="SUPFAM" id="SSF52540">
    <property type="entry name" value="P-loop containing nucleoside triphosphate hydrolases"/>
    <property type="match status" value="1"/>
</dbReference>
<name>A0A917SEP6_9ACTN</name>
<dbReference type="InterPro" id="IPR003439">
    <property type="entry name" value="ABC_transporter-like_ATP-bd"/>
</dbReference>
<evidence type="ECO:0000256" key="3">
    <source>
        <dbReference type="ARBA" id="ARBA00022448"/>
    </source>
</evidence>
<dbReference type="Proteomes" id="UP000613840">
    <property type="component" value="Unassembled WGS sequence"/>
</dbReference>
<evidence type="ECO:0000256" key="4">
    <source>
        <dbReference type="ARBA" id="ARBA00022741"/>
    </source>
</evidence>
<reference evidence="9" key="1">
    <citation type="journal article" date="2014" name="Int. J. Syst. Evol. Microbiol.">
        <title>Complete genome sequence of Corynebacterium casei LMG S-19264T (=DSM 44701T), isolated from a smear-ripened cheese.</title>
        <authorList>
            <consortium name="US DOE Joint Genome Institute (JGI-PGF)"/>
            <person name="Walter F."/>
            <person name="Albersmeier A."/>
            <person name="Kalinowski J."/>
            <person name="Ruckert C."/>
        </authorList>
    </citation>
    <scope>NUCLEOTIDE SEQUENCE</scope>
    <source>
        <strain evidence="9">CGMCC 4.7306</strain>
    </source>
</reference>
<feature type="compositionally biased region" description="Low complexity" evidence="7">
    <location>
        <begin position="14"/>
        <end position="26"/>
    </location>
</feature>
<dbReference type="InterPro" id="IPR027417">
    <property type="entry name" value="P-loop_NTPase"/>
</dbReference>